<comment type="caution">
    <text evidence="3">The sequence shown here is derived from an EMBL/GenBank/DDBJ whole genome shotgun (WGS) entry which is preliminary data.</text>
</comment>
<reference evidence="3 4" key="1">
    <citation type="submission" date="2018-05" db="EMBL/GenBank/DDBJ databases">
        <title>Genomic Encyclopedia of Archaeal and Bacterial Type Strains, Phase II (KMG-II): from individual species to whole genera.</title>
        <authorList>
            <person name="Goeker M."/>
        </authorList>
    </citation>
    <scope>NUCLEOTIDE SEQUENCE [LARGE SCALE GENOMIC DNA]</scope>
    <source>
        <strain evidence="3 4">DSM 23514</strain>
    </source>
</reference>
<dbReference type="InterPro" id="IPR011256">
    <property type="entry name" value="Reg_factor_effector_dom_sf"/>
</dbReference>
<evidence type="ECO:0000313" key="3">
    <source>
        <dbReference type="EMBL" id="PWK21812.1"/>
    </source>
</evidence>
<dbReference type="AlphaFoldDB" id="A0A316DWW4"/>
<dbReference type="Proteomes" id="UP000245667">
    <property type="component" value="Unassembled WGS sequence"/>
</dbReference>
<dbReference type="OrthoDB" id="9801008at2"/>
<dbReference type="Gene3D" id="3.20.80.10">
    <property type="entry name" value="Regulatory factor, effector binding domain"/>
    <property type="match status" value="1"/>
</dbReference>
<organism evidence="3 4">
    <name type="scientific">Maribacter polysiphoniae</name>
    <dbReference type="NCBI Taxonomy" id="429344"/>
    <lineage>
        <taxon>Bacteria</taxon>
        <taxon>Pseudomonadati</taxon>
        <taxon>Bacteroidota</taxon>
        <taxon>Flavobacteriia</taxon>
        <taxon>Flavobacteriales</taxon>
        <taxon>Flavobacteriaceae</taxon>
        <taxon>Maribacter</taxon>
    </lineage>
</organism>
<dbReference type="InterPro" id="IPR029441">
    <property type="entry name" value="Cass2"/>
</dbReference>
<feature type="domain" description="AraC effector-binding" evidence="1">
    <location>
        <begin position="1"/>
        <end position="152"/>
    </location>
</feature>
<dbReference type="SUPFAM" id="SSF55136">
    <property type="entry name" value="Probable bacterial effector-binding domain"/>
    <property type="match status" value="1"/>
</dbReference>
<dbReference type="Proteomes" id="UP000651837">
    <property type="component" value="Unassembled WGS sequence"/>
</dbReference>
<reference evidence="2 5" key="2">
    <citation type="submission" date="2020-07" db="EMBL/GenBank/DDBJ databases">
        <title>The draft genome sequence of Maribacter polysiphoniae KCTC 22021.</title>
        <authorList>
            <person name="Mu L."/>
        </authorList>
    </citation>
    <scope>NUCLEOTIDE SEQUENCE [LARGE SCALE GENOMIC DNA]</scope>
    <source>
        <strain evidence="2 5">KCTC 22021</strain>
    </source>
</reference>
<dbReference type="SMART" id="SM00871">
    <property type="entry name" value="AraC_E_bind"/>
    <property type="match status" value="1"/>
</dbReference>
<dbReference type="InterPro" id="IPR010499">
    <property type="entry name" value="AraC_E-bd"/>
</dbReference>
<dbReference type="InterPro" id="IPR053182">
    <property type="entry name" value="YobU-like_regulator"/>
</dbReference>
<accession>A0A316DWW4</accession>
<dbReference type="PANTHER" id="PTHR36444">
    <property type="entry name" value="TRANSCRIPTIONAL REGULATOR PROTEIN YOBU-RELATED"/>
    <property type="match status" value="1"/>
</dbReference>
<keyword evidence="5" id="KW-1185">Reference proteome</keyword>
<sequence>MQIVHMGPFDIIGISIRTTNEKGQAIKEIAALWGKFMAEGLLNTIPHKVDHTIYCIYTDYESDHTKPYTVILGCQVEGLDVIPMGMIGRSIEGGSYCKTKAKGDLTNGLIVNQWSEIWKMDLDRSYTADFEVYGEKAHDPTAAEIDIFVGLK</sequence>
<name>A0A316DWW4_9FLAO</name>
<proteinExistence type="predicted"/>
<protein>
    <submittedName>
        <fullName evidence="2">Effector binding domain-containing protein</fullName>
    </submittedName>
    <submittedName>
        <fullName evidence="3">Putative transcriptional regulator YdeE</fullName>
    </submittedName>
</protein>
<dbReference type="PANTHER" id="PTHR36444:SF2">
    <property type="entry name" value="TRANSCRIPTIONAL REGULATOR PROTEIN YOBU-RELATED"/>
    <property type="match status" value="1"/>
</dbReference>
<evidence type="ECO:0000313" key="4">
    <source>
        <dbReference type="Proteomes" id="UP000245667"/>
    </source>
</evidence>
<dbReference type="Pfam" id="PF14526">
    <property type="entry name" value="Cass2"/>
    <property type="match status" value="1"/>
</dbReference>
<gene>
    <name evidence="2" type="ORF">HZY62_16080</name>
    <name evidence="3" type="ORF">LX92_03592</name>
</gene>
<evidence type="ECO:0000313" key="5">
    <source>
        <dbReference type="Proteomes" id="UP000651837"/>
    </source>
</evidence>
<evidence type="ECO:0000313" key="2">
    <source>
        <dbReference type="EMBL" id="MBD1262121.1"/>
    </source>
</evidence>
<dbReference type="EMBL" id="JACWLN010000008">
    <property type="protein sequence ID" value="MBD1262121.1"/>
    <property type="molecule type" value="Genomic_DNA"/>
</dbReference>
<dbReference type="EMBL" id="QGGQ01000010">
    <property type="protein sequence ID" value="PWK21812.1"/>
    <property type="molecule type" value="Genomic_DNA"/>
</dbReference>
<evidence type="ECO:0000259" key="1">
    <source>
        <dbReference type="SMART" id="SM00871"/>
    </source>
</evidence>
<dbReference type="RefSeq" id="WP_109653519.1">
    <property type="nucleotide sequence ID" value="NZ_CAJQNU010000022.1"/>
</dbReference>